<dbReference type="EMBL" id="BT145773">
    <property type="protein sequence ID" value="AFK45567.1"/>
    <property type="molecule type" value="mRNA"/>
</dbReference>
<proteinExistence type="evidence at transcript level"/>
<evidence type="ECO:0000313" key="1">
    <source>
        <dbReference type="EMBL" id="AFK45567.1"/>
    </source>
</evidence>
<organism evidence="1">
    <name type="scientific">Medicago truncatula</name>
    <name type="common">Barrel medic</name>
    <name type="synonym">Medicago tribuloides</name>
    <dbReference type="NCBI Taxonomy" id="3880"/>
    <lineage>
        <taxon>Eukaryota</taxon>
        <taxon>Viridiplantae</taxon>
        <taxon>Streptophyta</taxon>
        <taxon>Embryophyta</taxon>
        <taxon>Tracheophyta</taxon>
        <taxon>Spermatophyta</taxon>
        <taxon>Magnoliopsida</taxon>
        <taxon>eudicotyledons</taxon>
        <taxon>Gunneridae</taxon>
        <taxon>Pentapetalae</taxon>
        <taxon>rosids</taxon>
        <taxon>fabids</taxon>
        <taxon>Fabales</taxon>
        <taxon>Fabaceae</taxon>
        <taxon>Papilionoideae</taxon>
        <taxon>50 kb inversion clade</taxon>
        <taxon>NPAAA clade</taxon>
        <taxon>Hologalegina</taxon>
        <taxon>IRL clade</taxon>
        <taxon>Trifolieae</taxon>
        <taxon>Medicago</taxon>
    </lineage>
</organism>
<dbReference type="AlphaFoldDB" id="I3SZ75"/>
<reference evidence="1" key="1">
    <citation type="submission" date="2012-05" db="EMBL/GenBank/DDBJ databases">
        <authorList>
            <person name="Krishnakumar V."/>
            <person name="Cheung F."/>
            <person name="Xiao Y."/>
            <person name="Chan A."/>
            <person name="Moskal W.A."/>
            <person name="Town C.D."/>
        </authorList>
    </citation>
    <scope>NUCLEOTIDE SEQUENCE</scope>
</reference>
<sequence length="61" mass="7113">MILPHLQHTLSQLTSFSLDENRLGRKLFVLLNQTINSITQTSILIQQNKSLRFQHLKQTLL</sequence>
<protein>
    <submittedName>
        <fullName evidence="1">Uncharacterized protein</fullName>
    </submittedName>
</protein>
<accession>I3SZ75</accession>
<name>I3SZ75_MEDTR</name>